<gene>
    <name evidence="2" type="ORF">EJB05_01674</name>
</gene>
<dbReference type="InterPro" id="IPR016140">
    <property type="entry name" value="Bifunc_inhib/LTP/seed_store"/>
</dbReference>
<dbReference type="Gramene" id="TVU50307">
    <property type="protein sequence ID" value="TVU50307"/>
    <property type="gene ID" value="EJB05_01674"/>
</dbReference>
<dbReference type="EMBL" id="RWGY01000002">
    <property type="protein sequence ID" value="TVU50307.1"/>
    <property type="molecule type" value="Genomic_DNA"/>
</dbReference>
<proteinExistence type="predicted"/>
<evidence type="ECO:0000313" key="3">
    <source>
        <dbReference type="Proteomes" id="UP000324897"/>
    </source>
</evidence>
<dbReference type="PANTHER" id="PTHR33286">
    <property type="entry name" value="BIFUNCTIONAL INHIBITOR/LIPID-TRANSFER PROTEIN/SEED STORAGE 2S ALBUMIN SUPERFAMILY PROTEIN"/>
    <property type="match status" value="1"/>
</dbReference>
<dbReference type="Proteomes" id="UP000324897">
    <property type="component" value="Chromosome 6"/>
</dbReference>
<name>A0A5J9WQV4_9POAL</name>
<keyword evidence="3" id="KW-1185">Reference proteome</keyword>
<dbReference type="PANTHER" id="PTHR33286:SF44">
    <property type="entry name" value="5A2 PROTEIN"/>
    <property type="match status" value="1"/>
</dbReference>
<organism evidence="2 3">
    <name type="scientific">Eragrostis curvula</name>
    <name type="common">weeping love grass</name>
    <dbReference type="NCBI Taxonomy" id="38414"/>
    <lineage>
        <taxon>Eukaryota</taxon>
        <taxon>Viridiplantae</taxon>
        <taxon>Streptophyta</taxon>
        <taxon>Embryophyta</taxon>
        <taxon>Tracheophyta</taxon>
        <taxon>Spermatophyta</taxon>
        <taxon>Magnoliopsida</taxon>
        <taxon>Liliopsida</taxon>
        <taxon>Poales</taxon>
        <taxon>Poaceae</taxon>
        <taxon>PACMAD clade</taxon>
        <taxon>Chloridoideae</taxon>
        <taxon>Eragrostideae</taxon>
        <taxon>Eragrostidinae</taxon>
        <taxon>Eragrostis</taxon>
    </lineage>
</organism>
<feature type="non-terminal residue" evidence="2">
    <location>
        <position position="1"/>
    </location>
</feature>
<feature type="domain" description="Bifunctional inhibitor/plant lipid transfer protein/seed storage helical" evidence="1">
    <location>
        <begin position="58"/>
        <end position="118"/>
    </location>
</feature>
<reference evidence="2 3" key="1">
    <citation type="journal article" date="2019" name="Sci. Rep.">
        <title>A high-quality genome of Eragrostis curvula grass provides insights into Poaceae evolution and supports new strategies to enhance forage quality.</title>
        <authorList>
            <person name="Carballo J."/>
            <person name="Santos B.A.C.M."/>
            <person name="Zappacosta D."/>
            <person name="Garbus I."/>
            <person name="Selva J.P."/>
            <person name="Gallo C.A."/>
            <person name="Diaz A."/>
            <person name="Albertini E."/>
            <person name="Caccamo M."/>
            <person name="Echenique V."/>
        </authorList>
    </citation>
    <scope>NUCLEOTIDE SEQUENCE [LARGE SCALE GENOMIC DNA]</scope>
    <source>
        <strain evidence="3">cv. Victoria</strain>
        <tissue evidence="2">Leaf</tissue>
    </source>
</reference>
<dbReference type="OrthoDB" id="1372934at2759"/>
<dbReference type="Pfam" id="PF14368">
    <property type="entry name" value="LTP_2"/>
    <property type="match status" value="1"/>
</dbReference>
<evidence type="ECO:0000313" key="2">
    <source>
        <dbReference type="EMBL" id="TVU50307.1"/>
    </source>
</evidence>
<protein>
    <recommendedName>
        <fullName evidence="1">Bifunctional inhibitor/plant lipid transfer protein/seed storage helical domain-containing protein</fullName>
    </recommendedName>
</protein>
<sequence length="153" mass="16765">MRLAGSWVHPDVVLEGIADPETTKAAACKEGLALALTLSSRNSELLARMQVLLEVSEELALAEEDCHGDKELVKVQCRKTLEVLGPYVDPKPSCIRAVEQSDMACICRIITPEEEIYISIISLYYSTAIAGATLKITSMRVLQGKQSKEGSWK</sequence>
<accession>A0A5J9WQV4</accession>
<comment type="caution">
    <text evidence="2">The sequence shown here is derived from an EMBL/GenBank/DDBJ whole genome shotgun (WGS) entry which is preliminary data.</text>
</comment>
<dbReference type="AlphaFoldDB" id="A0A5J9WQV4"/>
<evidence type="ECO:0000259" key="1">
    <source>
        <dbReference type="Pfam" id="PF14368"/>
    </source>
</evidence>